<protein>
    <submittedName>
        <fullName evidence="5">Putative Flp pilus assembly protein CpaB</fullName>
    </submittedName>
</protein>
<keyword evidence="2" id="KW-0812">Transmembrane</keyword>
<evidence type="ECO:0000259" key="3">
    <source>
        <dbReference type="Pfam" id="PF08666"/>
    </source>
</evidence>
<evidence type="ECO:0000259" key="4">
    <source>
        <dbReference type="Pfam" id="PF16976"/>
    </source>
</evidence>
<feature type="transmembrane region" description="Helical" evidence="2">
    <location>
        <begin position="7"/>
        <end position="29"/>
    </location>
</feature>
<dbReference type="Pfam" id="PF08666">
    <property type="entry name" value="SAF"/>
    <property type="match status" value="1"/>
</dbReference>
<dbReference type="EMBL" id="ACIL03000016">
    <property type="protein sequence ID" value="ESL02312.1"/>
    <property type="molecule type" value="Genomic_DNA"/>
</dbReference>
<dbReference type="Proteomes" id="UP000018227">
    <property type="component" value="Unassembled WGS sequence"/>
</dbReference>
<evidence type="ECO:0000313" key="5">
    <source>
        <dbReference type="EMBL" id="ESL02312.1"/>
    </source>
</evidence>
<comment type="caution">
    <text evidence="5">The sequence shown here is derived from an EMBL/GenBank/DDBJ whole genome shotgun (WGS) entry which is preliminary data.</text>
</comment>
<organism evidence="5 6">
    <name type="scientific">Catonella morbi ATCC 51271</name>
    <dbReference type="NCBI Taxonomy" id="592026"/>
    <lineage>
        <taxon>Bacteria</taxon>
        <taxon>Bacillati</taxon>
        <taxon>Bacillota</taxon>
        <taxon>Clostridia</taxon>
        <taxon>Lachnospirales</taxon>
        <taxon>Lachnospiraceae</taxon>
        <taxon>Catonella</taxon>
    </lineage>
</organism>
<keyword evidence="2" id="KW-0472">Membrane</keyword>
<feature type="compositionally biased region" description="Basic and acidic residues" evidence="1">
    <location>
        <begin position="267"/>
        <end position="278"/>
    </location>
</feature>
<keyword evidence="2" id="KW-1133">Transmembrane helix</keyword>
<feature type="domain" description="SAF" evidence="3">
    <location>
        <begin position="38"/>
        <end position="95"/>
    </location>
</feature>
<feature type="domain" description="Flp pilus assembly protein RcpC/CpaB" evidence="4">
    <location>
        <begin position="112"/>
        <end position="223"/>
    </location>
</feature>
<keyword evidence="6" id="KW-1185">Reference proteome</keyword>
<feature type="region of interest" description="Disordered" evidence="1">
    <location>
        <begin position="167"/>
        <end position="188"/>
    </location>
</feature>
<feature type="region of interest" description="Disordered" evidence="1">
    <location>
        <begin position="243"/>
        <end position="278"/>
    </location>
</feature>
<reference evidence="5 6" key="1">
    <citation type="submission" date="2013-06" db="EMBL/GenBank/DDBJ databases">
        <authorList>
            <person name="Weinstock G."/>
            <person name="Sodergren E."/>
            <person name="Clifton S."/>
            <person name="Fulton L."/>
            <person name="Fulton B."/>
            <person name="Courtney L."/>
            <person name="Fronick C."/>
            <person name="Harrison M."/>
            <person name="Strong C."/>
            <person name="Farmer C."/>
            <person name="Delahaunty K."/>
            <person name="Markovic C."/>
            <person name="Hall O."/>
            <person name="Minx P."/>
            <person name="Tomlinson C."/>
            <person name="Mitreva M."/>
            <person name="Nelson J."/>
            <person name="Hou S."/>
            <person name="Wollam A."/>
            <person name="Pepin K.H."/>
            <person name="Johnson M."/>
            <person name="Bhonagiri V."/>
            <person name="Nash W.E."/>
            <person name="Warren W."/>
            <person name="Chinwalla A."/>
            <person name="Mardis E.R."/>
            <person name="Wilson R.K."/>
        </authorList>
    </citation>
    <scope>NUCLEOTIDE SEQUENCE [LARGE SCALE GENOMIC DNA]</scope>
    <source>
        <strain evidence="5 6">ATCC 51271</strain>
    </source>
</reference>
<dbReference type="InterPro" id="IPR031571">
    <property type="entry name" value="RcpC_dom"/>
</dbReference>
<gene>
    <name evidence="5" type="ORF">GCWU0000282_002446</name>
</gene>
<evidence type="ECO:0000256" key="2">
    <source>
        <dbReference type="SAM" id="Phobius"/>
    </source>
</evidence>
<dbReference type="eggNOG" id="COG3745">
    <property type="taxonomic scope" value="Bacteria"/>
</dbReference>
<dbReference type="CDD" id="cd11614">
    <property type="entry name" value="SAF_CpaB_FlgA_like"/>
    <property type="match status" value="1"/>
</dbReference>
<dbReference type="Gene3D" id="3.90.1210.10">
    <property type="entry name" value="Antifreeze-like/N-acetylneuraminic acid synthase C-terminal domain"/>
    <property type="match status" value="1"/>
</dbReference>
<name>V2Y2M8_9FIRM</name>
<dbReference type="AlphaFoldDB" id="V2Y2M8"/>
<accession>V2Y2M8</accession>
<sequence length="278" mass="30622">MKKTKNHALIGIISIIIGLLTAFVLTPLYGGILEKQEEVVRVKEKITEGELITADKLETVNVGAYGLSPDVVKSIDGITGKYAKTDFYKGSYITGEGLSDVALEEDTYLNDIPEDKYAISITIQSFAAGLSSKLLKGDIVTIITKKGEGDEAVTEIPRELTYVEVLSTTEEDGEDKENNGKEVKKEDDTKAKKKLATITLLVNSLQAEELASFENQRGIHVALKCRNNEKLKKELLDEQDKIFKEMEESADGTDKNTDIESAGEQSGEIKKEVDKKNK</sequence>
<dbReference type="OrthoDB" id="1953381at2"/>
<dbReference type="Pfam" id="PF16976">
    <property type="entry name" value="RcpC"/>
    <property type="match status" value="1"/>
</dbReference>
<evidence type="ECO:0000313" key="6">
    <source>
        <dbReference type="Proteomes" id="UP000018227"/>
    </source>
</evidence>
<dbReference type="InterPro" id="IPR013974">
    <property type="entry name" value="SAF"/>
</dbReference>
<evidence type="ECO:0000256" key="1">
    <source>
        <dbReference type="SAM" id="MobiDB-lite"/>
    </source>
</evidence>
<dbReference type="STRING" id="592026.GCWU0000282_002446"/>
<feature type="compositionally biased region" description="Basic and acidic residues" evidence="1">
    <location>
        <begin position="176"/>
        <end position="188"/>
    </location>
</feature>
<dbReference type="HOGENOM" id="CLU_087270_0_0_9"/>
<feature type="compositionally biased region" description="Basic and acidic residues" evidence="1">
    <location>
        <begin position="243"/>
        <end position="258"/>
    </location>
</feature>
<dbReference type="RefSeq" id="WP_023355306.1">
    <property type="nucleotide sequence ID" value="NZ_KI535369.1"/>
</dbReference>
<proteinExistence type="predicted"/>